<dbReference type="Proteomes" id="UP000037600">
    <property type="component" value="Unassembled WGS sequence"/>
</dbReference>
<dbReference type="RefSeq" id="WP_048689653.1">
    <property type="nucleotide sequence ID" value="NZ_KQ130483.1"/>
</dbReference>
<dbReference type="PANTHER" id="PTHR43238:SF1">
    <property type="entry name" value="GDP-L-FUCOSE SYNTHASE"/>
    <property type="match status" value="1"/>
</dbReference>
<dbReference type="SUPFAM" id="SSF51735">
    <property type="entry name" value="NAD(P)-binding Rossmann-fold domains"/>
    <property type="match status" value="1"/>
</dbReference>
<dbReference type="EMBL" id="LAZL01000003">
    <property type="protein sequence ID" value="KMT66589.1"/>
    <property type="molecule type" value="Genomic_DNA"/>
</dbReference>
<comment type="caution">
    <text evidence="2">The sequence shown here is derived from an EMBL/GenBank/DDBJ whole genome shotgun (WGS) entry which is preliminary data.</text>
</comment>
<evidence type="ECO:0000259" key="1">
    <source>
        <dbReference type="Pfam" id="PF01370"/>
    </source>
</evidence>
<accession>A0A0J8GZD0</accession>
<dbReference type="PANTHER" id="PTHR43238">
    <property type="entry name" value="GDP-L-FUCOSE SYNTHASE"/>
    <property type="match status" value="1"/>
</dbReference>
<dbReference type="STRING" id="1513271.XM47_03395"/>
<sequence>MFDGKKVLVAGGAGFLGTNLIKRLLDTSAYVRATLHQSKPQIESQKIEWLHTDLTVQSDCAKACEGMDILIICAAYTAGALVIEKQPLALLTPNLVLNAHLLEAAHAAGVKKVIFVSSNTVYPVSDLPMKETDHTGEYFHKYHTVASMKYFSEEICRMYAEKIANPMQVVVIRPGNMYGPYDDFDWETSHVLPAFIRRVVEKHNPMSVWGDGKDIKDLIYVDDVVDGIFAALDSEKMFDIYNIASGQGYCLRDLLATLLQLEGLEDTQVSYDESKPTMIPKRLINVDKAKEKLNFDAKTPITKGLKETIEWYKSQL</sequence>
<dbReference type="Gene3D" id="3.90.25.10">
    <property type="entry name" value="UDP-galactose 4-epimerase, domain 1"/>
    <property type="match status" value="1"/>
</dbReference>
<protein>
    <recommendedName>
        <fullName evidence="1">NAD-dependent epimerase/dehydratase domain-containing protein</fullName>
    </recommendedName>
</protein>
<dbReference type="AlphaFoldDB" id="A0A0J8GZD0"/>
<keyword evidence="3" id="KW-1185">Reference proteome</keyword>
<proteinExistence type="predicted"/>
<dbReference type="InterPro" id="IPR001509">
    <property type="entry name" value="Epimerase_deHydtase"/>
</dbReference>
<dbReference type="OrthoDB" id="9803010at2"/>
<name>A0A0J8GZD0_9ALTE</name>
<organism evidence="2 3">
    <name type="scientific">Catenovulum maritimum</name>
    <dbReference type="NCBI Taxonomy" id="1513271"/>
    <lineage>
        <taxon>Bacteria</taxon>
        <taxon>Pseudomonadati</taxon>
        <taxon>Pseudomonadota</taxon>
        <taxon>Gammaproteobacteria</taxon>
        <taxon>Alteromonadales</taxon>
        <taxon>Alteromonadaceae</taxon>
        <taxon>Catenovulum</taxon>
    </lineage>
</organism>
<dbReference type="Pfam" id="PF01370">
    <property type="entry name" value="Epimerase"/>
    <property type="match status" value="1"/>
</dbReference>
<dbReference type="GO" id="GO:0050577">
    <property type="term" value="F:GDP-L-fucose synthase activity"/>
    <property type="evidence" value="ECO:0007669"/>
    <property type="project" value="TreeGrafter"/>
</dbReference>
<evidence type="ECO:0000313" key="2">
    <source>
        <dbReference type="EMBL" id="KMT66589.1"/>
    </source>
</evidence>
<feature type="domain" description="NAD-dependent epimerase/dehydratase" evidence="1">
    <location>
        <begin position="7"/>
        <end position="244"/>
    </location>
</feature>
<gene>
    <name evidence="2" type="ORF">XM47_03395</name>
</gene>
<evidence type="ECO:0000313" key="3">
    <source>
        <dbReference type="Proteomes" id="UP000037600"/>
    </source>
</evidence>
<dbReference type="InterPro" id="IPR036291">
    <property type="entry name" value="NAD(P)-bd_dom_sf"/>
</dbReference>
<reference evidence="2 3" key="1">
    <citation type="submission" date="2015-04" db="EMBL/GenBank/DDBJ databases">
        <title>Draft Genome Sequence of the Novel Agar-Digesting Marine Bacterium Q1.</title>
        <authorList>
            <person name="Li Y."/>
            <person name="Li D."/>
            <person name="Chen G."/>
            <person name="Du Z."/>
        </authorList>
    </citation>
    <scope>NUCLEOTIDE SEQUENCE [LARGE SCALE GENOMIC DNA]</scope>
    <source>
        <strain evidence="2 3">Q1</strain>
    </source>
</reference>
<dbReference type="Gene3D" id="3.40.50.720">
    <property type="entry name" value="NAD(P)-binding Rossmann-like Domain"/>
    <property type="match status" value="1"/>
</dbReference>